<feature type="compositionally biased region" description="Polar residues" evidence="1">
    <location>
        <begin position="1"/>
        <end position="10"/>
    </location>
</feature>
<feature type="compositionally biased region" description="Polar residues" evidence="1">
    <location>
        <begin position="398"/>
        <end position="414"/>
    </location>
</feature>
<organism evidence="2 3">
    <name type="scientific">Kwoniella newhampshirensis</name>
    <dbReference type="NCBI Taxonomy" id="1651941"/>
    <lineage>
        <taxon>Eukaryota</taxon>
        <taxon>Fungi</taxon>
        <taxon>Dikarya</taxon>
        <taxon>Basidiomycota</taxon>
        <taxon>Agaricomycotina</taxon>
        <taxon>Tremellomycetes</taxon>
        <taxon>Tremellales</taxon>
        <taxon>Cryptococcaceae</taxon>
        <taxon>Kwoniella</taxon>
    </lineage>
</organism>
<dbReference type="AlphaFoldDB" id="A0AAW0Z3U0"/>
<feature type="compositionally biased region" description="Polar residues" evidence="1">
    <location>
        <begin position="69"/>
        <end position="92"/>
    </location>
</feature>
<evidence type="ECO:0000313" key="3">
    <source>
        <dbReference type="Proteomes" id="UP001388673"/>
    </source>
</evidence>
<dbReference type="GeneID" id="92177994"/>
<keyword evidence="3" id="KW-1185">Reference proteome</keyword>
<evidence type="ECO:0000313" key="2">
    <source>
        <dbReference type="EMBL" id="KAK8865590.1"/>
    </source>
</evidence>
<protein>
    <submittedName>
        <fullName evidence="2">Uncharacterized protein</fullName>
    </submittedName>
</protein>
<gene>
    <name evidence="2" type="ORF">IAR55_000734</name>
</gene>
<feature type="region of interest" description="Disordered" evidence="1">
    <location>
        <begin position="1"/>
        <end position="29"/>
    </location>
</feature>
<accession>A0AAW0Z3U0</accession>
<dbReference type="KEGG" id="kne:92177994"/>
<name>A0AAW0Z3U0_9TREE</name>
<feature type="compositionally biased region" description="Low complexity" evidence="1">
    <location>
        <begin position="97"/>
        <end position="113"/>
    </location>
</feature>
<dbReference type="Proteomes" id="UP001388673">
    <property type="component" value="Unassembled WGS sequence"/>
</dbReference>
<feature type="region of interest" description="Disordered" evidence="1">
    <location>
        <begin position="58"/>
        <end position="120"/>
    </location>
</feature>
<evidence type="ECO:0000256" key="1">
    <source>
        <dbReference type="SAM" id="MobiDB-lite"/>
    </source>
</evidence>
<reference evidence="2 3" key="1">
    <citation type="journal article" date="2024" name="bioRxiv">
        <title>Comparative genomics of Cryptococcus and Kwoniella reveals pathogenesis evolution and contrasting karyotype dynamics via intercentromeric recombination or chromosome fusion.</title>
        <authorList>
            <person name="Coelho M.A."/>
            <person name="David-Palma M."/>
            <person name="Shea T."/>
            <person name="Bowers K."/>
            <person name="McGinley-Smith S."/>
            <person name="Mohammad A.W."/>
            <person name="Gnirke A."/>
            <person name="Yurkov A.M."/>
            <person name="Nowrousian M."/>
            <person name="Sun S."/>
            <person name="Cuomo C.A."/>
            <person name="Heitman J."/>
        </authorList>
    </citation>
    <scope>NUCLEOTIDE SEQUENCE [LARGE SCALE GENOMIC DNA]</scope>
    <source>
        <strain evidence="2 3">CBS 13917</strain>
    </source>
</reference>
<proteinExistence type="predicted"/>
<comment type="caution">
    <text evidence="2">The sequence shown here is derived from an EMBL/GenBank/DDBJ whole genome shotgun (WGS) entry which is preliminary data.</text>
</comment>
<dbReference type="EMBL" id="JBCAWK010000002">
    <property type="protein sequence ID" value="KAK8865590.1"/>
    <property type="molecule type" value="Genomic_DNA"/>
</dbReference>
<dbReference type="RefSeq" id="XP_066805069.1">
    <property type="nucleotide sequence ID" value="XM_066943868.1"/>
</dbReference>
<feature type="region of interest" description="Disordered" evidence="1">
    <location>
        <begin position="387"/>
        <end position="443"/>
    </location>
</feature>
<feature type="compositionally biased region" description="Gly residues" evidence="1">
    <location>
        <begin position="422"/>
        <end position="434"/>
    </location>
</feature>
<sequence length="443" mass="47870">MSDFTGSSRFASPPGRPTLRTVHPNGFGPAYGSGHGNGYGNGYGHPYGGGYGSQPGVPPRSYFVPPSSHPITPTNPTPCFSLPQTTARSNPAGNGGTATQTSATGTNTGTSTEEQVDFSRILRSRVMTPSGVNTSIGDMMKEHLRSHLTDNTAQRSELSRRVLDARKSWEEIEERFRRKERVRQSELIDKSSKFNTAIGDLADNLRKNIRLIEGISAIDSGEMTLDQADRYWDDFGPTTTVAADGTYLPSLTFMNVLLIAVSQSLRVLVRAFIGTRQTTAYTTFRHNPDAFPLQPHTIGPYISNPNFSHNYGPPPPYIYGLDPTGYGGGHSAMSPVDRVYSSRWTSNGQNPTNPHLSAYTEGPNPWYSEGGASSYYSGSPYSQYPGGSSGFYPGAPPQFSNHGQNTFQQGTTPATGAPLTNGFGGQQSWGGGAGETEQRQYMF</sequence>